<protein>
    <submittedName>
        <fullName evidence="1">Uncharacterized protein</fullName>
    </submittedName>
</protein>
<dbReference type="RefSeq" id="WP_062956561.1">
    <property type="nucleotide sequence ID" value="NZ_JPWB01000001.1"/>
</dbReference>
<evidence type="ECO:0000313" key="2">
    <source>
        <dbReference type="Proteomes" id="UP000253061"/>
    </source>
</evidence>
<dbReference type="Proteomes" id="UP000253061">
    <property type="component" value="Unassembled WGS sequence"/>
</dbReference>
<proteinExistence type="predicted"/>
<organism evidence="1 2">
    <name type="scientific">Thalassospira profundimaris</name>
    <dbReference type="NCBI Taxonomy" id="502049"/>
    <lineage>
        <taxon>Bacteria</taxon>
        <taxon>Pseudomonadati</taxon>
        <taxon>Pseudomonadota</taxon>
        <taxon>Alphaproteobacteria</taxon>
        <taxon>Rhodospirillales</taxon>
        <taxon>Thalassospiraceae</taxon>
        <taxon>Thalassospira</taxon>
    </lineage>
</organism>
<sequence>MVEANNSKKIAVGFAISACAVCCAPLVIPPLLALVAASNVGLTVFGQVGLGVLVLISMGGYIYMRRSNTMRMQKACGCKSCHSVKQGESQ</sequence>
<dbReference type="AlphaFoldDB" id="A0A199YNN9"/>
<dbReference type="EMBL" id="JPWB01000001">
    <property type="protein sequence ID" value="RCK25356.1"/>
    <property type="molecule type" value="Genomic_DNA"/>
</dbReference>
<accession>A0A199YNN9</accession>
<comment type="caution">
    <text evidence="1">The sequence shown here is derived from an EMBL/GenBank/DDBJ whole genome shotgun (WGS) entry which is preliminary data.</text>
</comment>
<gene>
    <name evidence="1" type="ORF">TH6_01690</name>
</gene>
<reference evidence="1 2" key="1">
    <citation type="submission" date="2014-07" db="EMBL/GenBank/DDBJ databases">
        <title>Draft genome sequence of Thalassospira profundimaris R8-17.</title>
        <authorList>
            <person name="Lai Q."/>
            <person name="Shao Z."/>
        </authorList>
    </citation>
    <scope>NUCLEOTIDE SEQUENCE [LARGE SCALE GENOMIC DNA]</scope>
    <source>
        <strain evidence="1 2">R8-17</strain>
    </source>
</reference>
<evidence type="ECO:0000313" key="1">
    <source>
        <dbReference type="EMBL" id="RCK25356.1"/>
    </source>
</evidence>
<name>A0A199YNN9_9PROT</name>